<evidence type="ECO:0000256" key="1">
    <source>
        <dbReference type="PROSITE-ProRule" id="PRU00267"/>
    </source>
</evidence>
<organism evidence="4 5">
    <name type="scientific">Paraglomus occultum</name>
    <dbReference type="NCBI Taxonomy" id="144539"/>
    <lineage>
        <taxon>Eukaryota</taxon>
        <taxon>Fungi</taxon>
        <taxon>Fungi incertae sedis</taxon>
        <taxon>Mucoromycota</taxon>
        <taxon>Glomeromycotina</taxon>
        <taxon>Glomeromycetes</taxon>
        <taxon>Paraglomerales</taxon>
        <taxon>Paraglomeraceae</taxon>
        <taxon>Paraglomus</taxon>
    </lineage>
</organism>
<feature type="compositionally biased region" description="Basic residues" evidence="2">
    <location>
        <begin position="9"/>
        <end position="19"/>
    </location>
</feature>
<dbReference type="OrthoDB" id="6247875at2759"/>
<evidence type="ECO:0000313" key="5">
    <source>
        <dbReference type="Proteomes" id="UP000789572"/>
    </source>
</evidence>
<keyword evidence="1" id="KW-0539">Nucleus</keyword>
<feature type="region of interest" description="Disordered" evidence="2">
    <location>
        <begin position="1"/>
        <end position="24"/>
    </location>
</feature>
<protein>
    <submittedName>
        <fullName evidence="4">6695_t:CDS:1</fullName>
    </submittedName>
</protein>
<dbReference type="PROSITE" id="PS50118">
    <property type="entry name" value="HMG_BOX_2"/>
    <property type="match status" value="1"/>
</dbReference>
<dbReference type="Proteomes" id="UP000789572">
    <property type="component" value="Unassembled WGS sequence"/>
</dbReference>
<dbReference type="SMART" id="SM00398">
    <property type="entry name" value="HMG"/>
    <property type="match status" value="1"/>
</dbReference>
<comment type="caution">
    <text evidence="4">The sequence shown here is derived from an EMBL/GenBank/DDBJ whole genome shotgun (WGS) entry which is preliminary data.</text>
</comment>
<dbReference type="InterPro" id="IPR036910">
    <property type="entry name" value="HMG_box_dom_sf"/>
</dbReference>
<dbReference type="GO" id="GO:0003677">
    <property type="term" value="F:DNA binding"/>
    <property type="evidence" value="ECO:0007669"/>
    <property type="project" value="UniProtKB-UniRule"/>
</dbReference>
<reference evidence="4" key="1">
    <citation type="submission" date="2021-06" db="EMBL/GenBank/DDBJ databases">
        <authorList>
            <person name="Kallberg Y."/>
            <person name="Tangrot J."/>
            <person name="Rosling A."/>
        </authorList>
    </citation>
    <scope>NUCLEOTIDE SEQUENCE</scope>
    <source>
        <strain evidence="4">IA702</strain>
    </source>
</reference>
<gene>
    <name evidence="4" type="ORF">POCULU_LOCUS9914</name>
</gene>
<name>A0A9N9DVW1_9GLOM</name>
<evidence type="ECO:0000256" key="2">
    <source>
        <dbReference type="SAM" id="MobiDB-lite"/>
    </source>
</evidence>
<dbReference type="EMBL" id="CAJVPJ010004268">
    <property type="protein sequence ID" value="CAG8650310.1"/>
    <property type="molecule type" value="Genomic_DNA"/>
</dbReference>
<accession>A0A9N9DVW1</accession>
<keyword evidence="1" id="KW-0238">DNA-binding</keyword>
<evidence type="ECO:0000259" key="3">
    <source>
        <dbReference type="PROSITE" id="PS50118"/>
    </source>
</evidence>
<dbReference type="SUPFAM" id="SSF47095">
    <property type="entry name" value="HMG-box"/>
    <property type="match status" value="1"/>
</dbReference>
<feature type="domain" description="HMG box" evidence="3">
    <location>
        <begin position="19"/>
        <end position="83"/>
    </location>
</feature>
<feature type="DNA-binding region" description="HMG box" evidence="1">
    <location>
        <begin position="19"/>
        <end position="83"/>
    </location>
</feature>
<dbReference type="Pfam" id="PF00505">
    <property type="entry name" value="HMG_box"/>
    <property type="match status" value="1"/>
</dbReference>
<dbReference type="GO" id="GO:0005634">
    <property type="term" value="C:nucleus"/>
    <property type="evidence" value="ECO:0007669"/>
    <property type="project" value="UniProtKB-UniRule"/>
</dbReference>
<dbReference type="AlphaFoldDB" id="A0A9N9DVW1"/>
<proteinExistence type="predicted"/>
<sequence>MPSSPERRRQARINRRTKPPRPPNAFFLFRNEVRMQEASLNQQQVSKIAAERWRLLPDCEKKRYARLAEAEAIRQNVTSSYHHNTFNIQEDNPNAVFEIVYPYGVETEIFINQNNQTSASFSQTT</sequence>
<dbReference type="Gene3D" id="1.10.30.10">
    <property type="entry name" value="High mobility group box domain"/>
    <property type="match status" value="1"/>
</dbReference>
<keyword evidence="5" id="KW-1185">Reference proteome</keyword>
<evidence type="ECO:0000313" key="4">
    <source>
        <dbReference type="EMBL" id="CAG8650310.1"/>
    </source>
</evidence>
<dbReference type="InterPro" id="IPR009071">
    <property type="entry name" value="HMG_box_dom"/>
</dbReference>